<organism evidence="2 3">
    <name type="scientific">Rhodobium gokarnense</name>
    <dbReference type="NCBI Taxonomy" id="364296"/>
    <lineage>
        <taxon>Bacteria</taxon>
        <taxon>Pseudomonadati</taxon>
        <taxon>Pseudomonadota</taxon>
        <taxon>Alphaproteobacteria</taxon>
        <taxon>Hyphomicrobiales</taxon>
        <taxon>Rhodobiaceae</taxon>
        <taxon>Rhodobium</taxon>
    </lineage>
</organism>
<evidence type="ECO:0000256" key="1">
    <source>
        <dbReference type="SAM" id="Phobius"/>
    </source>
</evidence>
<evidence type="ECO:0000313" key="2">
    <source>
        <dbReference type="EMBL" id="MCW2309934.1"/>
    </source>
</evidence>
<keyword evidence="1" id="KW-0812">Transmembrane</keyword>
<sequence>MGRRLRNKRFNERLKAVGGALRLAGLFVISWAFVAPVIGQGDTERLSDWSVWVWIFVGFALLLAEWIALGFLREED</sequence>
<protein>
    <submittedName>
        <fullName evidence="2">Uncharacterized protein</fullName>
    </submittedName>
</protein>
<keyword evidence="1" id="KW-1133">Transmembrane helix</keyword>
<comment type="caution">
    <text evidence="2">The sequence shown here is derived from an EMBL/GenBank/DDBJ whole genome shotgun (WGS) entry which is preliminary data.</text>
</comment>
<name>A0ABT3HI03_9HYPH</name>
<evidence type="ECO:0000313" key="3">
    <source>
        <dbReference type="Proteomes" id="UP001209755"/>
    </source>
</evidence>
<proteinExistence type="predicted"/>
<gene>
    <name evidence="2" type="ORF">M2319_004298</name>
</gene>
<dbReference type="RefSeq" id="WP_264603511.1">
    <property type="nucleotide sequence ID" value="NZ_JAOQNS010000016.1"/>
</dbReference>
<accession>A0ABT3HI03</accession>
<keyword evidence="1" id="KW-0472">Membrane</keyword>
<dbReference type="EMBL" id="JAOQNS010000016">
    <property type="protein sequence ID" value="MCW2309934.1"/>
    <property type="molecule type" value="Genomic_DNA"/>
</dbReference>
<feature type="transmembrane region" description="Helical" evidence="1">
    <location>
        <begin position="51"/>
        <end position="72"/>
    </location>
</feature>
<dbReference type="Proteomes" id="UP001209755">
    <property type="component" value="Unassembled WGS sequence"/>
</dbReference>
<keyword evidence="3" id="KW-1185">Reference proteome</keyword>
<reference evidence="3" key="1">
    <citation type="submission" date="2023-07" db="EMBL/GenBank/DDBJ databases">
        <title>Genome sequencing of Purple Non-Sulfur Bacteria from various extreme environments.</title>
        <authorList>
            <person name="Mayer M."/>
        </authorList>
    </citation>
    <scope>NUCLEOTIDE SEQUENCE [LARGE SCALE GENOMIC DNA]</scope>
    <source>
        <strain evidence="3">DSM 17935</strain>
    </source>
</reference>
<feature type="transmembrane region" description="Helical" evidence="1">
    <location>
        <begin position="20"/>
        <end position="39"/>
    </location>
</feature>